<evidence type="ECO:0000256" key="7">
    <source>
        <dbReference type="RuleBase" id="RU000481"/>
    </source>
</evidence>
<evidence type="ECO:0000256" key="3">
    <source>
        <dbReference type="ARBA" id="ARBA00011738"/>
    </source>
</evidence>
<dbReference type="InterPro" id="IPR015421">
    <property type="entry name" value="PyrdxlP-dep_Trfase_major"/>
</dbReference>
<evidence type="ECO:0000313" key="10">
    <source>
        <dbReference type="Proteomes" id="UP000831817"/>
    </source>
</evidence>
<dbReference type="InterPro" id="IPR015422">
    <property type="entry name" value="PyrdxlP-dep_Trfase_small"/>
</dbReference>
<dbReference type="EMBL" id="AP025698">
    <property type="protein sequence ID" value="BDH79789.1"/>
    <property type="molecule type" value="Genomic_DNA"/>
</dbReference>
<comment type="cofactor">
    <cofactor evidence="1 7">
        <name>pyridoxal 5'-phosphate</name>
        <dbReference type="ChEBI" id="CHEBI:597326"/>
    </cofactor>
</comment>
<keyword evidence="5 7" id="KW-0808">Transferase</keyword>
<organism evidence="9 10">
    <name type="scientific">Methanothermobacter tenebrarum</name>
    <dbReference type="NCBI Taxonomy" id="680118"/>
    <lineage>
        <taxon>Archaea</taxon>
        <taxon>Methanobacteriati</taxon>
        <taxon>Methanobacteriota</taxon>
        <taxon>Methanomada group</taxon>
        <taxon>Methanobacteria</taxon>
        <taxon>Methanobacteriales</taxon>
        <taxon>Methanobacteriaceae</taxon>
        <taxon>Methanothermobacter</taxon>
    </lineage>
</organism>
<evidence type="ECO:0000313" key="9">
    <source>
        <dbReference type="EMBL" id="BDH79789.1"/>
    </source>
</evidence>
<gene>
    <name evidence="9" type="ORF">MTTB_11680</name>
</gene>
<dbReference type="PANTHER" id="PTHR46383">
    <property type="entry name" value="ASPARTATE AMINOTRANSFERASE"/>
    <property type="match status" value="1"/>
</dbReference>
<name>A0ABM7YEK8_9EURY</name>
<dbReference type="InterPro" id="IPR004838">
    <property type="entry name" value="NHTrfase_class1_PyrdxlP-BS"/>
</dbReference>
<accession>A0ABM7YEK8</accession>
<feature type="domain" description="Aminotransferase class I/classII large" evidence="8">
    <location>
        <begin position="24"/>
        <end position="363"/>
    </location>
</feature>
<keyword evidence="6" id="KW-0663">Pyridoxal phosphate</keyword>
<dbReference type="Proteomes" id="UP000831817">
    <property type="component" value="Chromosome"/>
</dbReference>
<dbReference type="CDD" id="cd00609">
    <property type="entry name" value="AAT_like"/>
    <property type="match status" value="1"/>
</dbReference>
<dbReference type="SUPFAM" id="SSF53383">
    <property type="entry name" value="PLP-dependent transferases"/>
    <property type="match status" value="1"/>
</dbReference>
<dbReference type="EC" id="2.6.1.-" evidence="7"/>
<evidence type="ECO:0000256" key="6">
    <source>
        <dbReference type="ARBA" id="ARBA00022898"/>
    </source>
</evidence>
<evidence type="ECO:0000256" key="5">
    <source>
        <dbReference type="ARBA" id="ARBA00022679"/>
    </source>
</evidence>
<keyword evidence="4 7" id="KW-0032">Aminotransferase</keyword>
<comment type="similarity">
    <text evidence="2 7">Belongs to the class-I pyridoxal-phosphate-dependent aminotransferase family.</text>
</comment>
<keyword evidence="10" id="KW-1185">Reference proteome</keyword>
<dbReference type="GO" id="GO:0008483">
    <property type="term" value="F:transaminase activity"/>
    <property type="evidence" value="ECO:0007669"/>
    <property type="project" value="UniProtKB-KW"/>
</dbReference>
<sequence length="373" mass="41531">MYARRLKGISLSRIRKMFEVEGEDIINLGIGEPDFEIPEDSKKAIIDALEEGFTHYTPNKGIPELREAIAKKLKSDNNIKRDPDDIIVTVGASEALYMCAQALIDKKDEVLIPDPGFLSYNACVKLAEGKPIPIPLEGKNFRTNPETIESLIGKNTKAIILNSPSNPTGAVTEKDDIKAIAELAEEKNLIIISDEVYEKIIYEKKHYSPGQFTENAIIINGFSKTYAMTGLRIGYITAPREVIEELLKIHQYNTACAPSISQAAALSALKGPQRVVDHMVAEFRRRRNLMHKRLNNMGIECNKPGGAFYMFPYVGDEAKFTEKALEEGVVVVPGSAFGYNGKDHVRFSYATSYDKIKEAMDRIENITDVIPIG</sequence>
<dbReference type="Gene3D" id="3.90.1150.10">
    <property type="entry name" value="Aspartate Aminotransferase, domain 1"/>
    <property type="match status" value="1"/>
</dbReference>
<dbReference type="InterPro" id="IPR015424">
    <property type="entry name" value="PyrdxlP-dep_Trfase"/>
</dbReference>
<protein>
    <recommendedName>
        <fullName evidence="7">Aminotransferase</fullName>
        <ecNumber evidence="7">2.6.1.-</ecNumber>
    </recommendedName>
</protein>
<proteinExistence type="inferred from homology"/>
<dbReference type="InterPro" id="IPR004839">
    <property type="entry name" value="Aminotransferase_I/II_large"/>
</dbReference>
<dbReference type="PROSITE" id="PS00105">
    <property type="entry name" value="AA_TRANSFER_CLASS_1"/>
    <property type="match status" value="1"/>
</dbReference>
<dbReference type="Gene3D" id="3.40.640.10">
    <property type="entry name" value="Type I PLP-dependent aspartate aminotransferase-like (Major domain)"/>
    <property type="match status" value="1"/>
</dbReference>
<evidence type="ECO:0000256" key="2">
    <source>
        <dbReference type="ARBA" id="ARBA00007441"/>
    </source>
</evidence>
<evidence type="ECO:0000256" key="1">
    <source>
        <dbReference type="ARBA" id="ARBA00001933"/>
    </source>
</evidence>
<dbReference type="Pfam" id="PF00155">
    <property type="entry name" value="Aminotran_1_2"/>
    <property type="match status" value="1"/>
</dbReference>
<reference evidence="9 10" key="1">
    <citation type="submission" date="2022-04" db="EMBL/GenBank/DDBJ databases">
        <title>Complete genome of Methanothermobacter tenebrarum strain RMAS.</title>
        <authorList>
            <person name="Nakamura K."/>
            <person name="Oshima K."/>
            <person name="Hattori M."/>
            <person name="Kamagata Y."/>
            <person name="Takamizawa K."/>
        </authorList>
    </citation>
    <scope>NUCLEOTIDE SEQUENCE [LARGE SCALE GENOMIC DNA]</scope>
    <source>
        <strain evidence="9 10">RMAS</strain>
    </source>
</reference>
<evidence type="ECO:0000256" key="4">
    <source>
        <dbReference type="ARBA" id="ARBA00022576"/>
    </source>
</evidence>
<comment type="subunit">
    <text evidence="3">Homodimer.</text>
</comment>
<evidence type="ECO:0000259" key="8">
    <source>
        <dbReference type="Pfam" id="PF00155"/>
    </source>
</evidence>
<dbReference type="InterPro" id="IPR050596">
    <property type="entry name" value="AspAT/PAT-like"/>
</dbReference>
<dbReference type="PANTHER" id="PTHR46383:SF3">
    <property type="entry name" value="ASPARTATE AMINOTRANSFERASE-RELATED"/>
    <property type="match status" value="1"/>
</dbReference>